<comment type="caution">
    <text evidence="9">The sequence shown here is derived from an EMBL/GenBank/DDBJ whole genome shotgun (WGS) entry which is preliminary data.</text>
</comment>
<dbReference type="EMBL" id="BQNB010010148">
    <property type="protein sequence ID" value="GJS73355.1"/>
    <property type="molecule type" value="Genomic_DNA"/>
</dbReference>
<evidence type="ECO:0000256" key="3">
    <source>
        <dbReference type="ARBA" id="ARBA00022722"/>
    </source>
</evidence>
<protein>
    <submittedName>
        <fullName evidence="9">Reverse transcriptase domain-containing protein</fullName>
    </submittedName>
</protein>
<evidence type="ECO:0000313" key="9">
    <source>
        <dbReference type="EMBL" id="GJS73355.1"/>
    </source>
</evidence>
<name>A0ABQ4Y7K7_9ASTR</name>
<feature type="region of interest" description="Disordered" evidence="7">
    <location>
        <begin position="386"/>
        <end position="474"/>
    </location>
</feature>
<feature type="region of interest" description="Disordered" evidence="7">
    <location>
        <begin position="490"/>
        <end position="564"/>
    </location>
</feature>
<keyword evidence="6 9" id="KW-0695">RNA-directed DNA polymerase</keyword>
<evidence type="ECO:0000256" key="7">
    <source>
        <dbReference type="SAM" id="MobiDB-lite"/>
    </source>
</evidence>
<keyword evidence="2" id="KW-0548">Nucleotidyltransferase</keyword>
<evidence type="ECO:0000256" key="2">
    <source>
        <dbReference type="ARBA" id="ARBA00022695"/>
    </source>
</evidence>
<dbReference type="InterPro" id="IPR041373">
    <property type="entry name" value="RT_RNaseH"/>
</dbReference>
<dbReference type="SUPFAM" id="SSF56672">
    <property type="entry name" value="DNA/RNA polymerases"/>
    <property type="match status" value="1"/>
</dbReference>
<evidence type="ECO:0000256" key="1">
    <source>
        <dbReference type="ARBA" id="ARBA00022679"/>
    </source>
</evidence>
<dbReference type="PANTHER" id="PTHR34072">
    <property type="entry name" value="ENZYMATIC POLYPROTEIN-RELATED"/>
    <property type="match status" value="1"/>
</dbReference>
<gene>
    <name evidence="9" type="ORF">Tco_0706196</name>
</gene>
<evidence type="ECO:0000313" key="10">
    <source>
        <dbReference type="Proteomes" id="UP001151760"/>
    </source>
</evidence>
<dbReference type="InterPro" id="IPR012337">
    <property type="entry name" value="RNaseH-like_sf"/>
</dbReference>
<dbReference type="Gene3D" id="3.30.420.10">
    <property type="entry name" value="Ribonuclease H-like superfamily/Ribonuclease H"/>
    <property type="match status" value="1"/>
</dbReference>
<proteinExistence type="predicted"/>
<dbReference type="Pfam" id="PF17917">
    <property type="entry name" value="RT_RNaseH"/>
    <property type="match status" value="1"/>
</dbReference>
<dbReference type="PANTHER" id="PTHR34072:SF52">
    <property type="entry name" value="RIBONUCLEASE H"/>
    <property type="match status" value="1"/>
</dbReference>
<dbReference type="InterPro" id="IPR043502">
    <property type="entry name" value="DNA/RNA_pol_sf"/>
</dbReference>
<feature type="compositionally biased region" description="Acidic residues" evidence="7">
    <location>
        <begin position="406"/>
        <end position="431"/>
    </location>
</feature>
<reference evidence="9" key="2">
    <citation type="submission" date="2022-01" db="EMBL/GenBank/DDBJ databases">
        <authorList>
            <person name="Yamashiro T."/>
            <person name="Shiraishi A."/>
            <person name="Satake H."/>
            <person name="Nakayama K."/>
        </authorList>
    </citation>
    <scope>NUCLEOTIDE SEQUENCE</scope>
</reference>
<dbReference type="Proteomes" id="UP001151760">
    <property type="component" value="Unassembled WGS sequence"/>
</dbReference>
<sequence>MTKLTQKKNEKVIAYASRQLKIYENNYTTHDMELGAVVFALKIWRHYLYETKCTVLTDHKSLQHILDQKELNMRQRRWLELLSDYDCEILYHSRKANVVANALSRKEQNQPLRVRALVMTIGLNLPKQILEAQTEARKLKNLGAEDVGDRLTKSAHFLSMWENDSMDKLARLAYQKAMGTRLDMSMAYHLQTNRQRERTIQTQEDMLQACVIDFGNGWERHLLQIEFSYNNSYHASIKATLFETLYGRKCQSPVCWAKVGDAQLTGPELIHETTEKIVQINKAAFQLSKSDGTLGEVLSSHGNAKINSERSIRISSQKPHPRQLPILPFPLRHDHGVSRLRILTSIKYQFPEPVYPEYLGLSDDEIPMKDQPLPVDASRIALSPGYIANSNLKEDEEDHTDYPADGGDDDDNESSDDDDDDDDDVEEEEEEHLAPADSIAVASPVVDLVPSSEETEPFETDKSAATPPPPHAYRTTPVAKVARLLALPTTPPSPLTPLSSTLPQIPPPPTSPTYAQAPLSCRAAMMRATSPPTHHPLPSPTPLPPLTAPSTSRKADIPEADMPP</sequence>
<keyword evidence="4" id="KW-0255">Endonuclease</keyword>
<dbReference type="InterPro" id="IPR036397">
    <property type="entry name" value="RNaseH_sf"/>
</dbReference>
<evidence type="ECO:0000256" key="4">
    <source>
        <dbReference type="ARBA" id="ARBA00022759"/>
    </source>
</evidence>
<dbReference type="CDD" id="cd09274">
    <property type="entry name" value="RNase_HI_RT_Ty3"/>
    <property type="match status" value="1"/>
</dbReference>
<reference evidence="9" key="1">
    <citation type="journal article" date="2022" name="Int. J. Mol. Sci.">
        <title>Draft Genome of Tanacetum Coccineum: Genomic Comparison of Closely Related Tanacetum-Family Plants.</title>
        <authorList>
            <person name="Yamashiro T."/>
            <person name="Shiraishi A."/>
            <person name="Nakayama K."/>
            <person name="Satake H."/>
        </authorList>
    </citation>
    <scope>NUCLEOTIDE SEQUENCE</scope>
</reference>
<evidence type="ECO:0000256" key="6">
    <source>
        <dbReference type="ARBA" id="ARBA00022918"/>
    </source>
</evidence>
<organism evidence="9 10">
    <name type="scientific">Tanacetum coccineum</name>
    <dbReference type="NCBI Taxonomy" id="301880"/>
    <lineage>
        <taxon>Eukaryota</taxon>
        <taxon>Viridiplantae</taxon>
        <taxon>Streptophyta</taxon>
        <taxon>Embryophyta</taxon>
        <taxon>Tracheophyta</taxon>
        <taxon>Spermatophyta</taxon>
        <taxon>Magnoliopsida</taxon>
        <taxon>eudicotyledons</taxon>
        <taxon>Gunneridae</taxon>
        <taxon>Pentapetalae</taxon>
        <taxon>asterids</taxon>
        <taxon>campanulids</taxon>
        <taxon>Asterales</taxon>
        <taxon>Asteraceae</taxon>
        <taxon>Asteroideae</taxon>
        <taxon>Anthemideae</taxon>
        <taxon>Anthemidinae</taxon>
        <taxon>Tanacetum</taxon>
    </lineage>
</organism>
<evidence type="ECO:0000256" key="5">
    <source>
        <dbReference type="ARBA" id="ARBA00022801"/>
    </source>
</evidence>
<dbReference type="GO" id="GO:0003964">
    <property type="term" value="F:RNA-directed DNA polymerase activity"/>
    <property type="evidence" value="ECO:0007669"/>
    <property type="project" value="UniProtKB-KW"/>
</dbReference>
<feature type="domain" description="Reverse transcriptase RNase H-like" evidence="8">
    <location>
        <begin position="5"/>
        <end position="85"/>
    </location>
</feature>
<evidence type="ECO:0000259" key="8">
    <source>
        <dbReference type="Pfam" id="PF17917"/>
    </source>
</evidence>
<accession>A0ABQ4Y7K7</accession>
<dbReference type="SUPFAM" id="SSF53098">
    <property type="entry name" value="Ribonuclease H-like"/>
    <property type="match status" value="1"/>
</dbReference>
<keyword evidence="5" id="KW-0378">Hydrolase</keyword>
<keyword evidence="1" id="KW-0808">Transferase</keyword>
<keyword evidence="3" id="KW-0540">Nuclease</keyword>
<feature type="compositionally biased region" description="Pro residues" evidence="7">
    <location>
        <begin position="533"/>
        <end position="547"/>
    </location>
</feature>
<keyword evidence="10" id="KW-1185">Reference proteome</keyword>